<gene>
    <name evidence="1" type="ORF">HPBE_LOCUS20250</name>
</gene>
<protein>
    <submittedName>
        <fullName evidence="3">SCP domain-containing protein</fullName>
    </submittedName>
</protein>
<evidence type="ECO:0000313" key="3">
    <source>
        <dbReference type="WBParaSite" id="HPBE_0002025101-mRNA-1"/>
    </source>
</evidence>
<reference evidence="1 2" key="1">
    <citation type="submission" date="2018-11" db="EMBL/GenBank/DDBJ databases">
        <authorList>
            <consortium name="Pathogen Informatics"/>
        </authorList>
    </citation>
    <scope>NUCLEOTIDE SEQUENCE [LARGE SCALE GENOMIC DNA]</scope>
</reference>
<organism evidence="2 3">
    <name type="scientific">Heligmosomoides polygyrus</name>
    <name type="common">Parasitic roundworm</name>
    <dbReference type="NCBI Taxonomy" id="6339"/>
    <lineage>
        <taxon>Eukaryota</taxon>
        <taxon>Metazoa</taxon>
        <taxon>Ecdysozoa</taxon>
        <taxon>Nematoda</taxon>
        <taxon>Chromadorea</taxon>
        <taxon>Rhabditida</taxon>
        <taxon>Rhabditina</taxon>
        <taxon>Rhabditomorpha</taxon>
        <taxon>Strongyloidea</taxon>
        <taxon>Heligmosomidae</taxon>
        <taxon>Heligmosomoides</taxon>
    </lineage>
</organism>
<accession>A0A183GDD7</accession>
<evidence type="ECO:0000313" key="1">
    <source>
        <dbReference type="EMBL" id="VDP18990.1"/>
    </source>
</evidence>
<dbReference type="Proteomes" id="UP000050761">
    <property type="component" value="Unassembled WGS sequence"/>
</dbReference>
<evidence type="ECO:0000313" key="2">
    <source>
        <dbReference type="Proteomes" id="UP000050761"/>
    </source>
</evidence>
<name>A0A183GDD7_HELPZ</name>
<reference evidence="3" key="2">
    <citation type="submission" date="2019-09" db="UniProtKB">
        <authorList>
            <consortium name="WormBaseParasite"/>
        </authorList>
    </citation>
    <scope>IDENTIFICATION</scope>
</reference>
<accession>A0A3P8BMU7</accession>
<keyword evidence="2" id="KW-1185">Reference proteome</keyword>
<sequence length="73" mass="7674">MVPSAVFPRPPLHEHGRTSINALVDFFGKATKEQYDAHGGGSIGALDRANGDATGACSSYSMIGYGHTTDLNH</sequence>
<proteinExistence type="predicted"/>
<dbReference type="WBParaSite" id="HPBE_0002025101-mRNA-1">
    <property type="protein sequence ID" value="HPBE_0002025101-mRNA-1"/>
    <property type="gene ID" value="HPBE_0002025101"/>
</dbReference>
<dbReference type="AlphaFoldDB" id="A0A183GDD7"/>
<dbReference type="EMBL" id="UZAH01031994">
    <property type="protein sequence ID" value="VDP18990.1"/>
    <property type="molecule type" value="Genomic_DNA"/>
</dbReference>